<keyword evidence="4" id="KW-1185">Reference proteome</keyword>
<evidence type="ECO:0000313" key="4">
    <source>
        <dbReference type="Proteomes" id="UP000596660"/>
    </source>
</evidence>
<feature type="region of interest" description="Disordered" evidence="1">
    <location>
        <begin position="1"/>
        <end position="29"/>
    </location>
</feature>
<reference evidence="3" key="1">
    <citation type="journal article" date="2017" name="Nature">
        <title>The genome of Chenopodium quinoa.</title>
        <authorList>
            <person name="Jarvis D.E."/>
            <person name="Ho Y.S."/>
            <person name="Lightfoot D.J."/>
            <person name="Schmoeckel S.M."/>
            <person name="Li B."/>
            <person name="Borm T.J.A."/>
            <person name="Ohyanagi H."/>
            <person name="Mineta K."/>
            <person name="Michell C.T."/>
            <person name="Saber N."/>
            <person name="Kharbatia N.M."/>
            <person name="Rupper R.R."/>
            <person name="Sharp A.R."/>
            <person name="Dally N."/>
            <person name="Boughton B.A."/>
            <person name="Woo Y.H."/>
            <person name="Gao G."/>
            <person name="Schijlen E.G.W.M."/>
            <person name="Guo X."/>
            <person name="Momin A.A."/>
            <person name="Negrao S."/>
            <person name="Al-Babili S."/>
            <person name="Gehring C."/>
            <person name="Roessner U."/>
            <person name="Jung C."/>
            <person name="Murphy K."/>
            <person name="Arold S.T."/>
            <person name="Gojobori T."/>
            <person name="van der Linden C.G."/>
            <person name="van Loo E.N."/>
            <person name="Jellen E.N."/>
            <person name="Maughan P.J."/>
            <person name="Tester M."/>
        </authorList>
    </citation>
    <scope>NUCLEOTIDE SEQUENCE [LARGE SCALE GENOMIC DNA]</scope>
    <source>
        <strain evidence="3">cv. PI 614886</strain>
    </source>
</reference>
<dbReference type="Pfam" id="PF00583">
    <property type="entry name" value="Acetyltransf_1"/>
    <property type="match status" value="1"/>
</dbReference>
<dbReference type="InterPro" id="IPR052810">
    <property type="entry name" value="Plant_NAT"/>
</dbReference>
<feature type="domain" description="N-acetyltransferase" evidence="2">
    <location>
        <begin position="36"/>
        <end position="206"/>
    </location>
</feature>
<dbReference type="SUPFAM" id="SSF55729">
    <property type="entry name" value="Acyl-CoA N-acyltransferases (Nat)"/>
    <property type="match status" value="1"/>
</dbReference>
<dbReference type="PROSITE" id="PS51186">
    <property type="entry name" value="GNAT"/>
    <property type="match status" value="1"/>
</dbReference>
<dbReference type="InterPro" id="IPR000182">
    <property type="entry name" value="GNAT_dom"/>
</dbReference>
<dbReference type="CDD" id="cd04301">
    <property type="entry name" value="NAT_SF"/>
    <property type="match status" value="1"/>
</dbReference>
<dbReference type="GO" id="GO:0016747">
    <property type="term" value="F:acyltransferase activity, transferring groups other than amino-acyl groups"/>
    <property type="evidence" value="ECO:0007669"/>
    <property type="project" value="InterPro"/>
</dbReference>
<dbReference type="Gene3D" id="3.40.630.30">
    <property type="match status" value="1"/>
</dbReference>
<name>A0A803MC06_CHEQI</name>
<organism evidence="3 4">
    <name type="scientific">Chenopodium quinoa</name>
    <name type="common">Quinoa</name>
    <dbReference type="NCBI Taxonomy" id="63459"/>
    <lineage>
        <taxon>Eukaryota</taxon>
        <taxon>Viridiplantae</taxon>
        <taxon>Streptophyta</taxon>
        <taxon>Embryophyta</taxon>
        <taxon>Tracheophyta</taxon>
        <taxon>Spermatophyta</taxon>
        <taxon>Magnoliopsida</taxon>
        <taxon>eudicotyledons</taxon>
        <taxon>Gunneridae</taxon>
        <taxon>Pentapetalae</taxon>
        <taxon>Caryophyllales</taxon>
        <taxon>Chenopodiaceae</taxon>
        <taxon>Chenopodioideae</taxon>
        <taxon>Atripliceae</taxon>
        <taxon>Chenopodium</taxon>
    </lineage>
</organism>
<dbReference type="OMA" id="AKYAYMA"/>
<evidence type="ECO:0000313" key="3">
    <source>
        <dbReference type="EnsemblPlants" id="AUR62026999-RA:cds"/>
    </source>
</evidence>
<dbReference type="Gramene" id="AUR62026999-RA">
    <property type="protein sequence ID" value="AUR62026999-RA:cds"/>
    <property type="gene ID" value="AUR62026999"/>
</dbReference>
<proteinExistence type="predicted"/>
<evidence type="ECO:0000259" key="2">
    <source>
        <dbReference type="PROSITE" id="PS51186"/>
    </source>
</evidence>
<evidence type="ECO:0000256" key="1">
    <source>
        <dbReference type="SAM" id="MobiDB-lite"/>
    </source>
</evidence>
<dbReference type="EnsemblPlants" id="AUR62026999-RA">
    <property type="protein sequence ID" value="AUR62026999-RA:cds"/>
    <property type="gene ID" value="AUR62026999"/>
</dbReference>
<protein>
    <recommendedName>
        <fullName evidence="2">N-acetyltransferase domain-containing protein</fullName>
    </recommendedName>
</protein>
<accession>A0A803MC06</accession>
<dbReference type="PANTHER" id="PTHR47370:SF6">
    <property type="entry name" value="N-ACETYLTRANSFERASE HLS1-RELATED"/>
    <property type="match status" value="1"/>
</dbReference>
<dbReference type="Proteomes" id="UP000596660">
    <property type="component" value="Unplaced"/>
</dbReference>
<dbReference type="InterPro" id="IPR016181">
    <property type="entry name" value="Acyl_CoA_acyltransferase"/>
</dbReference>
<reference evidence="3" key="2">
    <citation type="submission" date="2021-03" db="UniProtKB">
        <authorList>
            <consortium name="EnsemblPlants"/>
        </authorList>
    </citation>
    <scope>IDENTIFICATION</scope>
</reference>
<feature type="compositionally biased region" description="Pro residues" evidence="1">
    <location>
        <begin position="1"/>
        <end position="10"/>
    </location>
</feature>
<dbReference type="PANTHER" id="PTHR47370">
    <property type="entry name" value="ACYL-COA N-ACYLTRANSFERASES (NAT) SUPERFAMILY PROTEIN"/>
    <property type="match status" value="1"/>
</dbReference>
<sequence>MNLRSIPPPPQKKKKGSMPLKIVAEESPTKNMNMEVKIREFDEERENEKVEDLERQCEFGGQHQGQPSLITHLLGDPFGRIRHFPTRIMMVADYGGDIVGVIRGGIKPVTGGKKVVDDDNLPIYVKLAYILGLRVSPMHRQKGIATKLIQKLEEWCKGKGAEYVYMMTDCANEASINLFTYKFNYSKFCNPTVLVQPVHAHRKPVTSSTAIVQVPPLVAASMYRRIFSNSEFFPQDIESILSSKLHLGTFIGMPKRYLQKWDPQKKLPPCFAIMSVWNTKEVYQLQLKGVSKVTKACCLGSRVLDAHMPWLRVPSIPNMFRPFGFYFLYGLHMEGKGSLKLMKSLCNFAHNMARDDVACAAVVAEVAQWDPVSEAIPHWKRFSWSEDLWCMKKLPNKEGGNNPQPLDWVTSRSASTLFVDPRDF</sequence>
<dbReference type="AlphaFoldDB" id="A0A803MC06"/>